<evidence type="ECO:0000313" key="3">
    <source>
        <dbReference type="Proteomes" id="UP000717996"/>
    </source>
</evidence>
<dbReference type="EMBL" id="JAANIT010011515">
    <property type="protein sequence ID" value="KAG1523319.1"/>
    <property type="molecule type" value="Genomic_DNA"/>
</dbReference>
<organism evidence="2 3">
    <name type="scientific">Rhizopus oryzae</name>
    <name type="common">Mucormycosis agent</name>
    <name type="synonym">Rhizopus arrhizus var. delemar</name>
    <dbReference type="NCBI Taxonomy" id="64495"/>
    <lineage>
        <taxon>Eukaryota</taxon>
        <taxon>Fungi</taxon>
        <taxon>Fungi incertae sedis</taxon>
        <taxon>Mucoromycota</taxon>
        <taxon>Mucoromycotina</taxon>
        <taxon>Mucoromycetes</taxon>
        <taxon>Mucorales</taxon>
        <taxon>Mucorineae</taxon>
        <taxon>Rhizopodaceae</taxon>
        <taxon>Rhizopus</taxon>
    </lineage>
</organism>
<reference evidence="2" key="1">
    <citation type="journal article" date="2020" name="Microb. Genom.">
        <title>Genetic diversity of clinical and environmental Mucorales isolates obtained from an investigation of mucormycosis cases among solid organ transplant recipients.</title>
        <authorList>
            <person name="Nguyen M.H."/>
            <person name="Kaul D."/>
            <person name="Muto C."/>
            <person name="Cheng S.J."/>
            <person name="Richter R.A."/>
            <person name="Bruno V.M."/>
            <person name="Liu G."/>
            <person name="Beyhan S."/>
            <person name="Sundermann A.J."/>
            <person name="Mounaud S."/>
            <person name="Pasculle A.W."/>
            <person name="Nierman W.C."/>
            <person name="Driscoll E."/>
            <person name="Cumbie R."/>
            <person name="Clancy C.J."/>
            <person name="Dupont C.L."/>
        </authorList>
    </citation>
    <scope>NUCLEOTIDE SEQUENCE</scope>
    <source>
        <strain evidence="2">GL16</strain>
    </source>
</reference>
<dbReference type="Proteomes" id="UP000717996">
    <property type="component" value="Unassembled WGS sequence"/>
</dbReference>
<evidence type="ECO:0000313" key="2">
    <source>
        <dbReference type="EMBL" id="KAG1523319.1"/>
    </source>
</evidence>
<comment type="caution">
    <text evidence="2">The sequence shown here is derived from an EMBL/GenBank/DDBJ whole genome shotgun (WGS) entry which is preliminary data.</text>
</comment>
<dbReference type="AlphaFoldDB" id="A0A9P6XLJ0"/>
<proteinExistence type="predicted"/>
<name>A0A9P6XLJ0_RHIOR</name>
<protein>
    <submittedName>
        <fullName evidence="2">Uncharacterized protein</fullName>
    </submittedName>
</protein>
<feature type="compositionally biased region" description="Basic and acidic residues" evidence="1">
    <location>
        <begin position="83"/>
        <end position="92"/>
    </location>
</feature>
<sequence length="92" mass="10502">MRAGFRCRFLKAAHQFRLGHADAWQVGDHAQVRGAAQPARMADAVAIDEDQVGRVRQQGQRRQQRRQLAEAEQAGDVRHHRGNARDLLRDRP</sequence>
<gene>
    <name evidence="2" type="ORF">G6F51_014524</name>
</gene>
<accession>A0A9P6XLJ0</accession>
<evidence type="ECO:0000256" key="1">
    <source>
        <dbReference type="SAM" id="MobiDB-lite"/>
    </source>
</evidence>
<feature type="region of interest" description="Disordered" evidence="1">
    <location>
        <begin position="48"/>
        <end position="92"/>
    </location>
</feature>